<accession>A0A423VKF3</accession>
<keyword evidence="3" id="KW-1185">Reference proteome</keyword>
<dbReference type="InterPro" id="IPR000073">
    <property type="entry name" value="AB_hydrolase_1"/>
</dbReference>
<evidence type="ECO:0000313" key="2">
    <source>
        <dbReference type="EMBL" id="ROV91472.1"/>
    </source>
</evidence>
<dbReference type="STRING" id="252740.A0A423VKF3"/>
<dbReference type="PANTHER" id="PTHR37017:SF11">
    <property type="entry name" value="ESTERASE_LIPASE_THIOESTERASE DOMAIN-CONTAINING PROTEIN"/>
    <property type="match status" value="1"/>
</dbReference>
<organism evidence="2 3">
    <name type="scientific">Cytospora chrysosperma</name>
    <name type="common">Cytospora canker fungus</name>
    <name type="synonym">Sphaeria chrysosperma</name>
    <dbReference type="NCBI Taxonomy" id="252740"/>
    <lineage>
        <taxon>Eukaryota</taxon>
        <taxon>Fungi</taxon>
        <taxon>Dikarya</taxon>
        <taxon>Ascomycota</taxon>
        <taxon>Pezizomycotina</taxon>
        <taxon>Sordariomycetes</taxon>
        <taxon>Sordariomycetidae</taxon>
        <taxon>Diaporthales</taxon>
        <taxon>Cytosporaceae</taxon>
        <taxon>Cytospora</taxon>
    </lineage>
</organism>
<dbReference type="InterPro" id="IPR052897">
    <property type="entry name" value="Sec-Metab_Biosynth_Hydrolase"/>
</dbReference>
<dbReference type="Proteomes" id="UP000284375">
    <property type="component" value="Unassembled WGS sequence"/>
</dbReference>
<gene>
    <name evidence="2" type="ORF">VSDG_07159</name>
</gene>
<dbReference type="SUPFAM" id="SSF53474">
    <property type="entry name" value="alpha/beta-Hydrolases"/>
    <property type="match status" value="1"/>
</dbReference>
<protein>
    <recommendedName>
        <fullName evidence="1">AB hydrolase-1 domain-containing protein</fullName>
    </recommendedName>
</protein>
<dbReference type="EMBL" id="LJZO01000043">
    <property type="protein sequence ID" value="ROV91472.1"/>
    <property type="molecule type" value="Genomic_DNA"/>
</dbReference>
<dbReference type="Pfam" id="PF12697">
    <property type="entry name" value="Abhydrolase_6"/>
    <property type="match status" value="1"/>
</dbReference>
<dbReference type="InterPro" id="IPR029058">
    <property type="entry name" value="AB_hydrolase_fold"/>
</dbReference>
<dbReference type="Gene3D" id="3.40.50.1820">
    <property type="entry name" value="alpha/beta hydrolase"/>
    <property type="match status" value="1"/>
</dbReference>
<feature type="domain" description="AB hydrolase-1" evidence="1">
    <location>
        <begin position="9"/>
        <end position="227"/>
    </location>
</feature>
<proteinExistence type="predicted"/>
<evidence type="ECO:0000259" key="1">
    <source>
        <dbReference type="Pfam" id="PF12697"/>
    </source>
</evidence>
<evidence type="ECO:0000313" key="3">
    <source>
        <dbReference type="Proteomes" id="UP000284375"/>
    </source>
</evidence>
<name>A0A423VKF3_CYTCH</name>
<comment type="caution">
    <text evidence="2">The sequence shown here is derived from an EMBL/GenBank/DDBJ whole genome shotgun (WGS) entry which is preliminary data.</text>
</comment>
<sequence length="236" mass="25519">MSLPTKPTVVLLQGTFQLPEVYHKLAGLIESRGFPVVQPSFPSLMDQDDPDFTKRTLADDAEAVEAVIKKLVAGEGRTVLALMHSYGGLGPQGARPPGGVARLLYCTAFVLPRGQSVATAVGDSADHDHWDGRFKMRVPLTTMYNDLPADEAAYWAERVIAQSGAVKETAVERCAYTYLPSTYVVCMGDKAVPPQVQEMFARLAGSEVRRIESGHSPMLSRPDEVATLVEEAAVAT</sequence>
<reference evidence="2 3" key="1">
    <citation type="submission" date="2015-09" db="EMBL/GenBank/DDBJ databases">
        <title>Host preference determinants of Valsa canker pathogens revealed by comparative genomics.</title>
        <authorList>
            <person name="Yin Z."/>
            <person name="Huang L."/>
        </authorList>
    </citation>
    <scope>NUCLEOTIDE SEQUENCE [LARGE SCALE GENOMIC DNA]</scope>
    <source>
        <strain evidence="2 3">YSFL</strain>
    </source>
</reference>
<dbReference type="PANTHER" id="PTHR37017">
    <property type="entry name" value="AB HYDROLASE-1 DOMAIN-CONTAINING PROTEIN-RELATED"/>
    <property type="match status" value="1"/>
</dbReference>
<dbReference type="AlphaFoldDB" id="A0A423VKF3"/>
<dbReference type="OrthoDB" id="408373at2759"/>